<dbReference type="Proteomes" id="UP000279372">
    <property type="component" value="Unassembled WGS sequence"/>
</dbReference>
<evidence type="ECO:0000313" key="1">
    <source>
        <dbReference type="EMBL" id="RMO90744.1"/>
    </source>
</evidence>
<evidence type="ECO:0000313" key="2">
    <source>
        <dbReference type="Proteomes" id="UP000279372"/>
    </source>
</evidence>
<gene>
    <name evidence="1" type="ORF">ALQ33_100352</name>
</gene>
<comment type="caution">
    <text evidence="1">The sequence shown here is derived from an EMBL/GenBank/DDBJ whole genome shotgun (WGS) entry which is preliminary data.</text>
</comment>
<dbReference type="AlphaFoldDB" id="A0A3M3Z9U5"/>
<protein>
    <submittedName>
        <fullName evidence="1">Putative lipoprotein</fullName>
    </submittedName>
</protein>
<keyword evidence="1" id="KW-0449">Lipoprotein</keyword>
<sequence>MLVEAIFQQKHLQTPVTRVAGYNPATPQPTKPGTTTMRLITLITALTLAGCAGPLPAVDPGMAWVDMRTLTGQLIMADKLDDENTYDGRYFQVTPGRHELQVRYDYEYRSGGMGMIGDEYTEITCYVSVRYEHFAAGQRYMLEVRSLANSVDAWLYDEKRNVVAEEEEEGGVHCI</sequence>
<name>A0A3M3Z9U5_9PSED</name>
<reference evidence="1 2" key="1">
    <citation type="submission" date="2018-08" db="EMBL/GenBank/DDBJ databases">
        <title>Recombination of ecologically and evolutionarily significant loci maintains genetic cohesion in the Pseudomonas syringae species complex.</title>
        <authorList>
            <person name="Dillon M."/>
            <person name="Thakur S."/>
            <person name="Almeida R.N.D."/>
            <person name="Weir B.S."/>
            <person name="Guttman D.S."/>
        </authorList>
    </citation>
    <scope>NUCLEOTIDE SEQUENCE [LARGE SCALE GENOMIC DNA]</scope>
    <source>
        <strain evidence="1 2">ICMP 8902</strain>
    </source>
</reference>
<proteinExistence type="predicted"/>
<dbReference type="EMBL" id="RBQB01000143">
    <property type="protein sequence ID" value="RMO90744.1"/>
    <property type="molecule type" value="Genomic_DNA"/>
</dbReference>
<organism evidence="1 2">
    <name type="scientific">Pseudomonas syringae pv. philadelphi</name>
    <dbReference type="NCBI Taxonomy" id="251706"/>
    <lineage>
        <taxon>Bacteria</taxon>
        <taxon>Pseudomonadati</taxon>
        <taxon>Pseudomonadota</taxon>
        <taxon>Gammaproteobacteria</taxon>
        <taxon>Pseudomonadales</taxon>
        <taxon>Pseudomonadaceae</taxon>
        <taxon>Pseudomonas</taxon>
    </lineage>
</organism>
<accession>A0A3M3Z9U5</accession>